<organism evidence="1 2">
    <name type="scientific">Nostoc flagelliforme CCNUN1</name>
    <dbReference type="NCBI Taxonomy" id="2038116"/>
    <lineage>
        <taxon>Bacteria</taxon>
        <taxon>Bacillati</taxon>
        <taxon>Cyanobacteriota</taxon>
        <taxon>Cyanophyceae</taxon>
        <taxon>Nostocales</taxon>
        <taxon>Nostocaceae</taxon>
        <taxon>Nostoc</taxon>
    </lineage>
</organism>
<protein>
    <submittedName>
        <fullName evidence="1">Uncharacterized protein</fullName>
    </submittedName>
</protein>
<proteinExistence type="predicted"/>
<dbReference type="AlphaFoldDB" id="A0A2K8SZA7"/>
<evidence type="ECO:0000313" key="1">
    <source>
        <dbReference type="EMBL" id="AUB40720.1"/>
    </source>
</evidence>
<dbReference type="KEGG" id="nfl:COO91_06743"/>
<sequence length="41" mass="4528">MGFRGTQGMSCERLAWLAIFLLLAQDRLTSINQTEVVGTSI</sequence>
<dbReference type="EMBL" id="CP024785">
    <property type="protein sequence ID" value="AUB40720.1"/>
    <property type="molecule type" value="Genomic_DNA"/>
</dbReference>
<evidence type="ECO:0000313" key="2">
    <source>
        <dbReference type="Proteomes" id="UP000232003"/>
    </source>
</evidence>
<gene>
    <name evidence="1" type="ORF">COO91_06743</name>
</gene>
<reference evidence="1 2" key="1">
    <citation type="submission" date="2017-11" db="EMBL/GenBank/DDBJ databases">
        <title>Complete genome of a free-living desiccation-tolerant cyanobacterium and its photosynthetic adaptation to extreme terrestrial habitat.</title>
        <authorList>
            <person name="Shang J."/>
        </authorList>
    </citation>
    <scope>NUCLEOTIDE SEQUENCE [LARGE SCALE GENOMIC DNA]</scope>
    <source>
        <strain evidence="1 2">CCNUN1</strain>
    </source>
</reference>
<dbReference type="Proteomes" id="UP000232003">
    <property type="component" value="Chromosome"/>
</dbReference>
<keyword evidence="2" id="KW-1185">Reference proteome</keyword>
<name>A0A2K8SZA7_9NOSO</name>
<accession>A0A2K8SZA7</accession>